<evidence type="ECO:0008006" key="3">
    <source>
        <dbReference type="Google" id="ProtNLM"/>
    </source>
</evidence>
<dbReference type="Pfam" id="PF13517">
    <property type="entry name" value="FG-GAP_3"/>
    <property type="match status" value="1"/>
</dbReference>
<name>A0A382E0N9_9ZZZZ</name>
<keyword evidence="1" id="KW-0732">Signal</keyword>
<protein>
    <recommendedName>
        <fullName evidence="3">VCBS repeat-containing protein</fullName>
    </recommendedName>
</protein>
<proteinExistence type="predicted"/>
<evidence type="ECO:0000256" key="1">
    <source>
        <dbReference type="ARBA" id="ARBA00022729"/>
    </source>
</evidence>
<dbReference type="SUPFAM" id="SSF69318">
    <property type="entry name" value="Integrin alpha N-terminal domain"/>
    <property type="match status" value="1"/>
</dbReference>
<evidence type="ECO:0000313" key="2">
    <source>
        <dbReference type="EMBL" id="SVB43531.1"/>
    </source>
</evidence>
<dbReference type="InterPro" id="IPR013517">
    <property type="entry name" value="FG-GAP"/>
</dbReference>
<feature type="non-terminal residue" evidence="2">
    <location>
        <position position="178"/>
    </location>
</feature>
<dbReference type="InterPro" id="IPR028994">
    <property type="entry name" value="Integrin_alpha_N"/>
</dbReference>
<sequence>MLAATSLVRHFSRMKSLCTLGAIMFAPLMLAAPWKMHIVDNTSRGADGVRLKDVNKDGLPDIATGWEEGGVIRTYLNPGPKKVKQPWPHTEVGQVKSPEDAVFTDLDGDGNFDVVSSCEGKTRTLYFHWAPDFGSKAKVVKWQTQALPVTAGKQSWMFALPLQVDGGGMDLVLGSKGG</sequence>
<dbReference type="EMBL" id="UINC01041782">
    <property type="protein sequence ID" value="SVB43531.1"/>
    <property type="molecule type" value="Genomic_DNA"/>
</dbReference>
<accession>A0A382E0N9</accession>
<dbReference type="AlphaFoldDB" id="A0A382E0N9"/>
<organism evidence="2">
    <name type="scientific">marine metagenome</name>
    <dbReference type="NCBI Taxonomy" id="408172"/>
    <lineage>
        <taxon>unclassified sequences</taxon>
        <taxon>metagenomes</taxon>
        <taxon>ecological metagenomes</taxon>
    </lineage>
</organism>
<reference evidence="2" key="1">
    <citation type="submission" date="2018-05" db="EMBL/GenBank/DDBJ databases">
        <authorList>
            <person name="Lanie J.A."/>
            <person name="Ng W.-L."/>
            <person name="Kazmierczak K.M."/>
            <person name="Andrzejewski T.M."/>
            <person name="Davidsen T.M."/>
            <person name="Wayne K.J."/>
            <person name="Tettelin H."/>
            <person name="Glass J.I."/>
            <person name="Rusch D."/>
            <person name="Podicherti R."/>
            <person name="Tsui H.-C.T."/>
            <person name="Winkler M.E."/>
        </authorList>
    </citation>
    <scope>NUCLEOTIDE SEQUENCE</scope>
</reference>
<gene>
    <name evidence="2" type="ORF">METZ01_LOCUS196385</name>
</gene>